<reference evidence="1 2" key="1">
    <citation type="submission" date="2023-10" db="EMBL/GenBank/DDBJ databases">
        <title>Glaciecola aquimarina strain GGW-M5 nov., isolated from a coastal seawater.</title>
        <authorList>
            <person name="Bayburt H."/>
            <person name="Kim J.M."/>
            <person name="Choi B.J."/>
            <person name="Jeon C.O."/>
        </authorList>
    </citation>
    <scope>NUCLEOTIDE SEQUENCE [LARGE SCALE GENOMIC DNA]</scope>
    <source>
        <strain evidence="1 2">KCTC 32108</strain>
    </source>
</reference>
<keyword evidence="2" id="KW-1185">Reference proteome</keyword>
<dbReference type="Proteomes" id="UP001247805">
    <property type="component" value="Unassembled WGS sequence"/>
</dbReference>
<proteinExistence type="predicted"/>
<sequence>MASVHAISNSTSPVTTMQIPVSQSEQVADIDFSTPQKWTYLLANHIRFAEKQAYSIRLPKPEHHLLTLWVEKIVSNGQCARIFIEQLSMDEVSFKRIKQLCVENNVTLINLVHQTSMRNNVVQGPWSH</sequence>
<comment type="caution">
    <text evidence="1">The sequence shown here is derived from an EMBL/GenBank/DDBJ whole genome shotgun (WGS) entry which is preliminary data.</text>
</comment>
<gene>
    <name evidence="1" type="ORF">RS130_16550</name>
</gene>
<accession>A0ABU3SZ65</accession>
<protein>
    <submittedName>
        <fullName evidence="1">Uncharacterized protein</fullName>
    </submittedName>
</protein>
<evidence type="ECO:0000313" key="1">
    <source>
        <dbReference type="EMBL" id="MDU0355301.1"/>
    </source>
</evidence>
<name>A0ABU3SZ65_9ALTE</name>
<organism evidence="1 2">
    <name type="scientific">Paraglaciecola aquimarina</name>
    <dbReference type="NCBI Taxonomy" id="1235557"/>
    <lineage>
        <taxon>Bacteria</taxon>
        <taxon>Pseudomonadati</taxon>
        <taxon>Pseudomonadota</taxon>
        <taxon>Gammaproteobacteria</taxon>
        <taxon>Alteromonadales</taxon>
        <taxon>Alteromonadaceae</taxon>
        <taxon>Paraglaciecola</taxon>
    </lineage>
</organism>
<dbReference type="RefSeq" id="WP_316026848.1">
    <property type="nucleotide sequence ID" value="NZ_JAWDIO010000002.1"/>
</dbReference>
<evidence type="ECO:0000313" key="2">
    <source>
        <dbReference type="Proteomes" id="UP001247805"/>
    </source>
</evidence>
<dbReference type="EMBL" id="JAWDIO010000002">
    <property type="protein sequence ID" value="MDU0355301.1"/>
    <property type="molecule type" value="Genomic_DNA"/>
</dbReference>